<accession>A0A1M5YP35</accession>
<dbReference type="EMBL" id="FQXS01000044">
    <property type="protein sequence ID" value="SHI13343.1"/>
    <property type="molecule type" value="Genomic_DNA"/>
</dbReference>
<dbReference type="CDD" id="cd00254">
    <property type="entry name" value="LT-like"/>
    <property type="match status" value="1"/>
</dbReference>
<evidence type="ECO:0000256" key="1">
    <source>
        <dbReference type="ARBA" id="ARBA00007734"/>
    </source>
</evidence>
<dbReference type="InterPro" id="IPR008258">
    <property type="entry name" value="Transglycosylase_SLT_dom_1"/>
</dbReference>
<dbReference type="InterPro" id="IPR023346">
    <property type="entry name" value="Lysozyme-like_dom_sf"/>
</dbReference>
<sequence length="227" mass="25070">MTAPTAAPERRPKKGRRFAALLLAVLPLLPGSLQAGLPAHHRAVDWVAMDWVAVERVAGYAELIRYFTTVPYIAEGYLVHPDFIRALIVAESAGDSRALSHRGAYGLCQLTYPTARATARDLLRSGLRLRHLDAARLRDLQPEDLYDPAVNIGLACYLIARYNRRFAGRLDLVVTAWNAGEHYPSLKFNRPAELAETRGLIVAVNRYFHYFLATRGPAAAGRSPAGP</sequence>
<gene>
    <name evidence="3" type="ORF">SAMN02745124_04238</name>
</gene>
<dbReference type="Gene3D" id="1.10.530.10">
    <property type="match status" value="1"/>
</dbReference>
<evidence type="ECO:0000259" key="2">
    <source>
        <dbReference type="Pfam" id="PF01464"/>
    </source>
</evidence>
<evidence type="ECO:0000313" key="3">
    <source>
        <dbReference type="EMBL" id="SHI13343.1"/>
    </source>
</evidence>
<dbReference type="OrthoDB" id="5431720at2"/>
<dbReference type="STRING" id="1121409.SAMN02745124_04238"/>
<feature type="domain" description="Transglycosylase SLT" evidence="2">
    <location>
        <begin position="75"/>
        <end position="182"/>
    </location>
</feature>
<dbReference type="PANTHER" id="PTHR37423">
    <property type="entry name" value="SOLUBLE LYTIC MUREIN TRANSGLYCOSYLASE-RELATED"/>
    <property type="match status" value="1"/>
</dbReference>
<dbReference type="Pfam" id="PF01464">
    <property type="entry name" value="SLT"/>
    <property type="match status" value="1"/>
</dbReference>
<reference evidence="3 4" key="1">
    <citation type="submission" date="2016-11" db="EMBL/GenBank/DDBJ databases">
        <authorList>
            <person name="Jaros S."/>
            <person name="Januszkiewicz K."/>
            <person name="Wedrychowicz H."/>
        </authorList>
    </citation>
    <scope>NUCLEOTIDE SEQUENCE [LARGE SCALE GENOMIC DNA]</scope>
    <source>
        <strain evidence="3 4">DSM 9705</strain>
    </source>
</reference>
<keyword evidence="4" id="KW-1185">Reference proteome</keyword>
<organism evidence="3 4">
    <name type="scientific">Desulfofustis glycolicus DSM 9705</name>
    <dbReference type="NCBI Taxonomy" id="1121409"/>
    <lineage>
        <taxon>Bacteria</taxon>
        <taxon>Pseudomonadati</taxon>
        <taxon>Thermodesulfobacteriota</taxon>
        <taxon>Desulfobulbia</taxon>
        <taxon>Desulfobulbales</taxon>
        <taxon>Desulfocapsaceae</taxon>
        <taxon>Desulfofustis</taxon>
    </lineage>
</organism>
<dbReference type="AlphaFoldDB" id="A0A1M5YP35"/>
<protein>
    <submittedName>
        <fullName evidence="3">Transglycosylase SLT domain-containing protein</fullName>
    </submittedName>
</protein>
<evidence type="ECO:0000313" key="4">
    <source>
        <dbReference type="Proteomes" id="UP000184139"/>
    </source>
</evidence>
<name>A0A1M5YP35_9BACT</name>
<dbReference type="Proteomes" id="UP000184139">
    <property type="component" value="Unassembled WGS sequence"/>
</dbReference>
<comment type="similarity">
    <text evidence="1">Belongs to the transglycosylase Slt family.</text>
</comment>
<proteinExistence type="inferred from homology"/>
<dbReference type="RefSeq" id="WP_161949917.1">
    <property type="nucleotide sequence ID" value="NZ_FQXS01000044.1"/>
</dbReference>
<dbReference type="SUPFAM" id="SSF53955">
    <property type="entry name" value="Lysozyme-like"/>
    <property type="match status" value="1"/>
</dbReference>
<dbReference type="PANTHER" id="PTHR37423:SF2">
    <property type="entry name" value="MEMBRANE-BOUND LYTIC MUREIN TRANSGLYCOSYLASE C"/>
    <property type="match status" value="1"/>
</dbReference>